<feature type="region of interest" description="Disordered" evidence="1">
    <location>
        <begin position="130"/>
        <end position="150"/>
    </location>
</feature>
<evidence type="ECO:0000313" key="3">
    <source>
        <dbReference type="Proteomes" id="UP000604825"/>
    </source>
</evidence>
<proteinExistence type="predicted"/>
<feature type="compositionally biased region" description="Low complexity" evidence="1">
    <location>
        <begin position="27"/>
        <end position="60"/>
    </location>
</feature>
<evidence type="ECO:0000313" key="2">
    <source>
        <dbReference type="EMBL" id="CAD6207659.1"/>
    </source>
</evidence>
<name>A0A811MEV3_9POAL</name>
<dbReference type="AlphaFoldDB" id="A0A811MEV3"/>
<accession>A0A811MEV3</accession>
<keyword evidence="3" id="KW-1185">Reference proteome</keyword>
<evidence type="ECO:0000256" key="1">
    <source>
        <dbReference type="SAM" id="MobiDB-lite"/>
    </source>
</evidence>
<dbReference type="EMBL" id="CAJGYO010000001">
    <property type="protein sequence ID" value="CAD6207659.1"/>
    <property type="molecule type" value="Genomic_DNA"/>
</dbReference>
<feature type="compositionally biased region" description="Polar residues" evidence="1">
    <location>
        <begin position="1"/>
        <end position="11"/>
    </location>
</feature>
<comment type="caution">
    <text evidence="2">The sequence shown here is derived from an EMBL/GenBank/DDBJ whole genome shotgun (WGS) entry which is preliminary data.</text>
</comment>
<organism evidence="2 3">
    <name type="scientific">Miscanthus lutarioriparius</name>
    <dbReference type="NCBI Taxonomy" id="422564"/>
    <lineage>
        <taxon>Eukaryota</taxon>
        <taxon>Viridiplantae</taxon>
        <taxon>Streptophyta</taxon>
        <taxon>Embryophyta</taxon>
        <taxon>Tracheophyta</taxon>
        <taxon>Spermatophyta</taxon>
        <taxon>Magnoliopsida</taxon>
        <taxon>Liliopsida</taxon>
        <taxon>Poales</taxon>
        <taxon>Poaceae</taxon>
        <taxon>PACMAD clade</taxon>
        <taxon>Panicoideae</taxon>
        <taxon>Andropogonodae</taxon>
        <taxon>Andropogoneae</taxon>
        <taxon>Saccharinae</taxon>
        <taxon>Miscanthus</taxon>
    </lineage>
</organism>
<protein>
    <submittedName>
        <fullName evidence="2">Uncharacterized protein</fullName>
    </submittedName>
</protein>
<sequence length="150" mass="14881">MTFGQWRNSTDPKAAPAEEGQGGGGQQQTQGAAGRPAQAQVPQAGAEGDAAAAPSGGDASIWLPGRACGTSRSADTTCVPRRGSAARPSIGAFRAAALLGAGRRICPGLAAMAARAAATMEFTLAIRLGAPGGRGSGGLEQEEAGRTRHQ</sequence>
<feature type="region of interest" description="Disordered" evidence="1">
    <location>
        <begin position="1"/>
        <end position="86"/>
    </location>
</feature>
<reference evidence="2" key="1">
    <citation type="submission" date="2020-10" db="EMBL/GenBank/DDBJ databases">
        <authorList>
            <person name="Han B."/>
            <person name="Lu T."/>
            <person name="Zhao Q."/>
            <person name="Huang X."/>
            <person name="Zhao Y."/>
        </authorList>
    </citation>
    <scope>NUCLEOTIDE SEQUENCE</scope>
</reference>
<dbReference type="Proteomes" id="UP000604825">
    <property type="component" value="Unassembled WGS sequence"/>
</dbReference>
<gene>
    <name evidence="2" type="ORF">NCGR_LOCUS5157</name>
</gene>